<dbReference type="Pfam" id="PF01584">
    <property type="entry name" value="CheW"/>
    <property type="match status" value="1"/>
</dbReference>
<dbReference type="SUPFAM" id="SSF50341">
    <property type="entry name" value="CheW-like"/>
    <property type="match status" value="1"/>
</dbReference>
<dbReference type="InterPro" id="IPR039315">
    <property type="entry name" value="CheW"/>
</dbReference>
<dbReference type="GO" id="GO:0007165">
    <property type="term" value="P:signal transduction"/>
    <property type="evidence" value="ECO:0007669"/>
    <property type="project" value="InterPro"/>
</dbReference>
<dbReference type="AlphaFoldDB" id="A0A657Q6S9"/>
<dbReference type="GO" id="GO:0006935">
    <property type="term" value="P:chemotaxis"/>
    <property type="evidence" value="ECO:0007669"/>
    <property type="project" value="InterPro"/>
</dbReference>
<dbReference type="GO" id="GO:0005829">
    <property type="term" value="C:cytosol"/>
    <property type="evidence" value="ECO:0007669"/>
    <property type="project" value="TreeGrafter"/>
</dbReference>
<gene>
    <name evidence="2" type="ORF">B0D84_03770</name>
    <name evidence="3" type="ORF">C3L24_08540</name>
</gene>
<name>A0A657Q6S9_9GAMM</name>
<proteinExistence type="predicted"/>
<evidence type="ECO:0000259" key="1">
    <source>
        <dbReference type="PROSITE" id="PS50851"/>
    </source>
</evidence>
<dbReference type="Proteomes" id="UP000250928">
    <property type="component" value="Unassembled WGS sequence"/>
</dbReference>
<sequence>MPEHSPADIVRLLRDIETRSLLNAHSMPSEKEEVPLWEGVVFMVAGMRVIAPLNEVREILNYPSAVTVVPGTKPWVLGIANVRGNLLPILDLEVFLGGRGKKGFGLRSRVLVIEHNGIFAGLQISDVQGMRHFSEEQKTEVPVLHEGIRPYVEEAFVLDTEALPVLSFSAMTDDPEFQVAAA</sequence>
<dbReference type="PANTHER" id="PTHR22617:SF43">
    <property type="entry name" value="PROTEIN PILI"/>
    <property type="match status" value="1"/>
</dbReference>
<dbReference type="Proteomes" id="UP000243361">
    <property type="component" value="Unassembled WGS sequence"/>
</dbReference>
<dbReference type="InterPro" id="IPR002545">
    <property type="entry name" value="CheW-lke_dom"/>
</dbReference>
<evidence type="ECO:0000313" key="2">
    <source>
        <dbReference type="EMBL" id="OQX34157.1"/>
    </source>
</evidence>
<dbReference type="EMBL" id="MUIE01000246">
    <property type="protein sequence ID" value="OQX34157.1"/>
    <property type="molecule type" value="Genomic_DNA"/>
</dbReference>
<feature type="domain" description="CheW-like" evidence="1">
    <location>
        <begin position="36"/>
        <end position="177"/>
    </location>
</feature>
<reference evidence="2 4" key="1">
    <citation type="submission" date="2017-02" db="EMBL/GenBank/DDBJ databases">
        <title>Novel co-symbiosis in the unique lucinid bivalve Phacoides pectinatus.</title>
        <authorList>
            <person name="Lim S.J."/>
            <person name="Davis B.G."/>
            <person name="Gill D.E."/>
            <person name="Engel A.S."/>
            <person name="Anderson L.C."/>
            <person name="Campbell B.J."/>
        </authorList>
    </citation>
    <scope>NUCLEOTIDE SEQUENCE [LARGE SCALE GENOMIC DNA]</scope>
    <source>
        <strain evidence="2">LUC13016_P6</strain>
    </source>
</reference>
<dbReference type="SMART" id="SM00260">
    <property type="entry name" value="CheW"/>
    <property type="match status" value="1"/>
</dbReference>
<organism evidence="2 4">
    <name type="scientific">Candidatus Sedimenticola endophacoides</name>
    <dbReference type="NCBI Taxonomy" id="2548426"/>
    <lineage>
        <taxon>Bacteria</taxon>
        <taxon>Pseudomonadati</taxon>
        <taxon>Pseudomonadota</taxon>
        <taxon>Gammaproteobacteria</taxon>
        <taxon>Chromatiales</taxon>
        <taxon>Sedimenticolaceae</taxon>
        <taxon>Sedimenticola</taxon>
    </lineage>
</organism>
<keyword evidence="4" id="KW-1185">Reference proteome</keyword>
<dbReference type="Gene3D" id="2.30.30.40">
    <property type="entry name" value="SH3 Domains"/>
    <property type="match status" value="1"/>
</dbReference>
<dbReference type="PANTHER" id="PTHR22617">
    <property type="entry name" value="CHEMOTAXIS SENSOR HISTIDINE KINASE-RELATED"/>
    <property type="match status" value="1"/>
</dbReference>
<dbReference type="PROSITE" id="PS50851">
    <property type="entry name" value="CHEW"/>
    <property type="match status" value="1"/>
</dbReference>
<accession>A0A657Q6S9</accession>
<dbReference type="Gene3D" id="2.40.50.180">
    <property type="entry name" value="CheA-289, Domain 4"/>
    <property type="match status" value="1"/>
</dbReference>
<evidence type="ECO:0000313" key="4">
    <source>
        <dbReference type="Proteomes" id="UP000243361"/>
    </source>
</evidence>
<reference evidence="3 5" key="2">
    <citation type="submission" date="2018-01" db="EMBL/GenBank/DDBJ databases">
        <title>Novel co-symbiosis in the lucinid bivalve Phacoides pectinatus.</title>
        <authorList>
            <person name="Lim S.J."/>
            <person name="Davis B.G."/>
            <person name="Gill D.E."/>
            <person name="Engel A.S."/>
            <person name="Anderson L.C."/>
            <person name="Campbell B.J."/>
        </authorList>
    </citation>
    <scope>NUCLEOTIDE SEQUENCE [LARGE SCALE GENOMIC DNA]</scope>
    <source>
        <strain evidence="3">N3_P5</strain>
    </source>
</reference>
<dbReference type="EMBL" id="PQCO01000208">
    <property type="protein sequence ID" value="PUE01047.1"/>
    <property type="molecule type" value="Genomic_DNA"/>
</dbReference>
<protein>
    <submittedName>
        <fullName evidence="3">Chemotaxis protein CheW</fullName>
    </submittedName>
</protein>
<comment type="caution">
    <text evidence="2">The sequence shown here is derived from an EMBL/GenBank/DDBJ whole genome shotgun (WGS) entry which is preliminary data.</text>
</comment>
<dbReference type="InterPro" id="IPR036061">
    <property type="entry name" value="CheW-like_dom_sf"/>
</dbReference>
<evidence type="ECO:0000313" key="5">
    <source>
        <dbReference type="Proteomes" id="UP000250928"/>
    </source>
</evidence>
<evidence type="ECO:0000313" key="3">
    <source>
        <dbReference type="EMBL" id="PUE01047.1"/>
    </source>
</evidence>